<keyword evidence="1" id="KW-0732">Signal</keyword>
<dbReference type="InterPro" id="IPR036237">
    <property type="entry name" value="Xyl_isomerase-like_sf"/>
</dbReference>
<dbReference type="Proteomes" id="UP000321513">
    <property type="component" value="Unassembled WGS sequence"/>
</dbReference>
<dbReference type="PANTHER" id="PTHR12110:SF41">
    <property type="entry name" value="INOSOSE DEHYDRATASE"/>
    <property type="match status" value="1"/>
</dbReference>
<dbReference type="RefSeq" id="WP_147203791.1">
    <property type="nucleotide sequence ID" value="NZ_BJYT01000007.1"/>
</dbReference>
<evidence type="ECO:0000313" key="3">
    <source>
        <dbReference type="EMBL" id="GEO09674.1"/>
    </source>
</evidence>
<dbReference type="InterPro" id="IPR013022">
    <property type="entry name" value="Xyl_isomerase-like_TIM-brl"/>
</dbReference>
<dbReference type="PANTHER" id="PTHR12110">
    <property type="entry name" value="HYDROXYPYRUVATE ISOMERASE"/>
    <property type="match status" value="1"/>
</dbReference>
<evidence type="ECO:0000259" key="2">
    <source>
        <dbReference type="Pfam" id="PF01261"/>
    </source>
</evidence>
<gene>
    <name evidence="3" type="ORF">SAE01_21700</name>
</gene>
<keyword evidence="4" id="KW-1185">Reference proteome</keyword>
<feature type="domain" description="Xylose isomerase-like TIM barrel" evidence="2">
    <location>
        <begin position="53"/>
        <end position="286"/>
    </location>
</feature>
<accession>A0A512BCM6</accession>
<proteinExistence type="predicted"/>
<dbReference type="Gene3D" id="3.20.20.150">
    <property type="entry name" value="Divalent-metal-dependent TIM barrel enzymes"/>
    <property type="match status" value="1"/>
</dbReference>
<protein>
    <recommendedName>
        <fullName evidence="2">Xylose isomerase-like TIM barrel domain-containing protein</fullName>
    </recommendedName>
</protein>
<dbReference type="Pfam" id="PF01261">
    <property type="entry name" value="AP_endonuc_2"/>
    <property type="match status" value="1"/>
</dbReference>
<feature type="chain" id="PRO_5021843339" description="Xylose isomerase-like TIM barrel domain-containing protein" evidence="1">
    <location>
        <begin position="22"/>
        <end position="292"/>
    </location>
</feature>
<dbReference type="OrthoDB" id="1411356at2"/>
<name>A0A512BCM6_9BACT</name>
<evidence type="ECO:0000313" key="4">
    <source>
        <dbReference type="Proteomes" id="UP000321513"/>
    </source>
</evidence>
<feature type="signal peptide" evidence="1">
    <location>
        <begin position="1"/>
        <end position="21"/>
    </location>
</feature>
<evidence type="ECO:0000256" key="1">
    <source>
        <dbReference type="SAM" id="SignalP"/>
    </source>
</evidence>
<comment type="caution">
    <text evidence="3">The sequence shown here is derived from an EMBL/GenBank/DDBJ whole genome shotgun (WGS) entry which is preliminary data.</text>
</comment>
<dbReference type="InterPro" id="IPR050312">
    <property type="entry name" value="IolE/XylAMocC-like"/>
</dbReference>
<reference evidence="3 4" key="1">
    <citation type="submission" date="2019-07" db="EMBL/GenBank/DDBJ databases">
        <title>Whole genome shotgun sequence of Segetibacter aerophilus NBRC 106135.</title>
        <authorList>
            <person name="Hosoyama A."/>
            <person name="Uohara A."/>
            <person name="Ohji S."/>
            <person name="Ichikawa N."/>
        </authorList>
    </citation>
    <scope>NUCLEOTIDE SEQUENCE [LARGE SCALE GENOMIC DNA]</scope>
    <source>
        <strain evidence="3 4">NBRC 106135</strain>
    </source>
</reference>
<dbReference type="AlphaFoldDB" id="A0A512BCM6"/>
<organism evidence="3 4">
    <name type="scientific">Segetibacter aerophilus</name>
    <dbReference type="NCBI Taxonomy" id="670293"/>
    <lineage>
        <taxon>Bacteria</taxon>
        <taxon>Pseudomonadati</taxon>
        <taxon>Bacteroidota</taxon>
        <taxon>Chitinophagia</taxon>
        <taxon>Chitinophagales</taxon>
        <taxon>Chitinophagaceae</taxon>
        <taxon>Segetibacter</taxon>
    </lineage>
</organism>
<dbReference type="SUPFAM" id="SSF51658">
    <property type="entry name" value="Xylose isomerase-like"/>
    <property type="match status" value="1"/>
</dbReference>
<dbReference type="EMBL" id="BJYT01000007">
    <property type="protein sequence ID" value="GEO09674.1"/>
    <property type="molecule type" value="Genomic_DNA"/>
</dbReference>
<sequence length="292" mass="32927">MLTRRKLLSNTALLSALAPFAGVSDLFAGARKQKFNIGACDWSIGKNSDVGAFDVAKQIGLDGIMVNMGSEKNNLHLRDKFLQQDYLLASKRTGVKISSLAIGELNNVPYKSDPRTEEWVWDTIDVAKNLGVTVILLAFFDKNDLRNDEAGKKEVIRRLKRAAPKAEKQGIILGVESYLNAREHLDIIEQVGSKNVKAYVDFRNTADAGYDVLKEVKQLGRDNICELHMKENGFLLGQGSLPWQQIRDLVYEMNYYGDGWMQIEGAIPKNADMLDSYKHNLQFLRQLFNKKI</sequence>